<dbReference type="GO" id="GO:0005634">
    <property type="term" value="C:nucleus"/>
    <property type="evidence" value="ECO:0007669"/>
    <property type="project" value="UniProtKB-SubCell"/>
</dbReference>
<dbReference type="AlphaFoldDB" id="A0AAD5X242"/>
<feature type="domain" description="TFIIS N-terminal" evidence="5">
    <location>
        <begin position="14"/>
        <end position="119"/>
    </location>
</feature>
<keyword evidence="7" id="KW-1185">Reference proteome</keyword>
<dbReference type="EMBL" id="JADGJD010000303">
    <property type="protein sequence ID" value="KAJ3052345.1"/>
    <property type="molecule type" value="Genomic_DNA"/>
</dbReference>
<proteinExistence type="inferred from homology"/>
<dbReference type="PANTHER" id="PTHR46010">
    <property type="entry name" value="PROTEIN IWS1 HOMOLOG"/>
    <property type="match status" value="1"/>
</dbReference>
<feature type="non-terminal residue" evidence="6">
    <location>
        <position position="237"/>
    </location>
</feature>
<evidence type="ECO:0000259" key="5">
    <source>
        <dbReference type="PROSITE" id="PS51319"/>
    </source>
</evidence>
<reference evidence="6" key="1">
    <citation type="submission" date="2020-05" db="EMBL/GenBank/DDBJ databases">
        <title>Phylogenomic resolution of chytrid fungi.</title>
        <authorList>
            <person name="Stajich J.E."/>
            <person name="Amses K."/>
            <person name="Simmons R."/>
            <person name="Seto K."/>
            <person name="Myers J."/>
            <person name="Bonds A."/>
            <person name="Quandt C.A."/>
            <person name="Barry K."/>
            <person name="Liu P."/>
            <person name="Grigoriev I."/>
            <person name="Longcore J.E."/>
            <person name="James T.Y."/>
        </authorList>
    </citation>
    <scope>NUCLEOTIDE SEQUENCE</scope>
    <source>
        <strain evidence="6">JEL0318</strain>
    </source>
</reference>
<evidence type="ECO:0000256" key="2">
    <source>
        <dbReference type="ARBA" id="ARBA00037992"/>
    </source>
</evidence>
<comment type="function">
    <text evidence="1">Transcription factor involved in RNA polymerase II transcription regulation. May function in both SPT15/TBP post-recruitment and recruitment steps of transcription.</text>
</comment>
<evidence type="ECO:0000313" key="7">
    <source>
        <dbReference type="Proteomes" id="UP001212841"/>
    </source>
</evidence>
<dbReference type="InterPro" id="IPR051037">
    <property type="entry name" value="RNAPII_TF_IWS1"/>
</dbReference>
<dbReference type="PROSITE" id="PS51319">
    <property type="entry name" value="TFIIS_N"/>
    <property type="match status" value="1"/>
</dbReference>
<name>A0AAD5X242_9FUNG</name>
<dbReference type="InterPro" id="IPR017923">
    <property type="entry name" value="TFIIS_N"/>
</dbReference>
<protein>
    <submittedName>
        <fullName evidence="6">Transcription factor iws1</fullName>
    </submittedName>
</protein>
<comment type="similarity">
    <text evidence="2">Belongs to the IWS1 family.</text>
</comment>
<evidence type="ECO:0000256" key="4">
    <source>
        <dbReference type="SAM" id="MobiDB-lite"/>
    </source>
</evidence>
<dbReference type="SUPFAM" id="SSF47676">
    <property type="entry name" value="Conserved domain common to transcription factors TFIIS, elongin A, CRSP70"/>
    <property type="match status" value="1"/>
</dbReference>
<accession>A0AAD5X242</accession>
<dbReference type="GO" id="GO:0016973">
    <property type="term" value="P:poly(A)+ mRNA export from nucleus"/>
    <property type="evidence" value="ECO:0007669"/>
    <property type="project" value="TreeGrafter"/>
</dbReference>
<gene>
    <name evidence="6" type="primary">IWS1</name>
    <name evidence="6" type="ORF">HK097_006497</name>
</gene>
<evidence type="ECO:0000256" key="3">
    <source>
        <dbReference type="PROSITE-ProRule" id="PRU00649"/>
    </source>
</evidence>
<dbReference type="Gene3D" id="1.20.930.10">
    <property type="entry name" value="Conserved domain common to transcription factors TFIIS, elongin A, CRSP70"/>
    <property type="match status" value="1"/>
</dbReference>
<keyword evidence="3" id="KW-0539">Nucleus</keyword>
<comment type="caution">
    <text evidence="6">The sequence shown here is derived from an EMBL/GenBank/DDBJ whole genome shotgun (WGS) entry which is preliminary data.</text>
</comment>
<evidence type="ECO:0000256" key="1">
    <source>
        <dbReference type="ARBA" id="ARBA00037349"/>
    </source>
</evidence>
<dbReference type="InterPro" id="IPR035441">
    <property type="entry name" value="TFIIS/LEDGF_dom_sf"/>
</dbReference>
<feature type="region of interest" description="Disordered" evidence="4">
    <location>
        <begin position="123"/>
        <end position="167"/>
    </location>
</feature>
<dbReference type="PANTHER" id="PTHR46010:SF1">
    <property type="entry name" value="PROTEIN IWS1 HOMOLOG"/>
    <property type="match status" value="1"/>
</dbReference>
<evidence type="ECO:0000313" key="6">
    <source>
        <dbReference type="EMBL" id="KAJ3052345.1"/>
    </source>
</evidence>
<comment type="subcellular location">
    <subcellularLocation>
        <location evidence="3">Nucleus</location>
    </subcellularLocation>
</comment>
<sequence>EHEFEHAIENEILSAIRVWLEPLQDGSLPNYNIQKEMFHILSRVGMDTLIESRLRFFRKFTNACVCQMTEKQEIQQEHLQSSKIGRIVNFYTKCARVNDRIKGVAQKLLETWSRPVLNRSANPRTREVLTMQYSSQDRVERQRSFTADRPPQPRQNPFSDDRAAKNDDDDIKRARIPQRVAPNFSIVPENIIDRADVDKRGKKRCIDGLERKQAPDNQFTRLASRLKQMTQKASRQG</sequence>
<dbReference type="Proteomes" id="UP001212841">
    <property type="component" value="Unassembled WGS sequence"/>
</dbReference>
<organism evidence="6 7">
    <name type="scientific">Rhizophlyctis rosea</name>
    <dbReference type="NCBI Taxonomy" id="64517"/>
    <lineage>
        <taxon>Eukaryota</taxon>
        <taxon>Fungi</taxon>
        <taxon>Fungi incertae sedis</taxon>
        <taxon>Chytridiomycota</taxon>
        <taxon>Chytridiomycota incertae sedis</taxon>
        <taxon>Chytridiomycetes</taxon>
        <taxon>Rhizophlyctidales</taxon>
        <taxon>Rhizophlyctidaceae</taxon>
        <taxon>Rhizophlyctis</taxon>
    </lineage>
</organism>
<dbReference type="Pfam" id="PF08711">
    <property type="entry name" value="Med26"/>
    <property type="match status" value="1"/>
</dbReference>